<evidence type="ECO:0000256" key="3">
    <source>
        <dbReference type="SAM" id="Coils"/>
    </source>
</evidence>
<comment type="similarity">
    <text evidence="1">Belongs to the ICR family.</text>
</comment>
<dbReference type="InterPro" id="IPR029688">
    <property type="entry name" value="ICR"/>
</dbReference>
<evidence type="ECO:0000313" key="4">
    <source>
        <dbReference type="EMBL" id="KAL0922605.1"/>
    </source>
</evidence>
<dbReference type="AlphaFoldDB" id="A0ABD0VC34"/>
<keyword evidence="5" id="KW-1185">Reference proteome</keyword>
<dbReference type="Proteomes" id="UP001552299">
    <property type="component" value="Unassembled WGS sequence"/>
</dbReference>
<evidence type="ECO:0000313" key="5">
    <source>
        <dbReference type="Proteomes" id="UP001552299"/>
    </source>
</evidence>
<sequence>MKAAIDVTELKANLLDKETTLQTISNAEKVRAAEKEALMRIDLVEDEAESSKRAVKILEQLEEAKAVNLELETELKRLKVQSDQWRKAAEVASTILTYGNDGRNVLTFFCLAPNVVVP</sequence>
<reference evidence="4 5" key="1">
    <citation type="journal article" date="2024" name="Plant Biotechnol. J.">
        <title>Dendrobium thyrsiflorum genome and its molecular insights into genes involved in important horticultural traits.</title>
        <authorList>
            <person name="Chen B."/>
            <person name="Wang J.Y."/>
            <person name="Zheng P.J."/>
            <person name="Li K.L."/>
            <person name="Liang Y.M."/>
            <person name="Chen X.F."/>
            <person name="Zhang C."/>
            <person name="Zhao X."/>
            <person name="He X."/>
            <person name="Zhang G.Q."/>
            <person name="Liu Z.J."/>
            <person name="Xu Q."/>
        </authorList>
    </citation>
    <scope>NUCLEOTIDE SEQUENCE [LARGE SCALE GENOMIC DNA]</scope>
    <source>
        <strain evidence="4">GZMU011</strain>
    </source>
</reference>
<feature type="coiled-coil region" evidence="3">
    <location>
        <begin position="41"/>
        <end position="88"/>
    </location>
</feature>
<dbReference type="PANTHER" id="PTHR34224:SF4">
    <property type="entry name" value="INTERACTOR OF CONSTITUTIVE ACTIVE ROPS 2, CHLOROPLASTIC"/>
    <property type="match status" value="1"/>
</dbReference>
<accession>A0ABD0VC34</accession>
<dbReference type="EMBL" id="JANQDX010000006">
    <property type="protein sequence ID" value="KAL0922605.1"/>
    <property type="molecule type" value="Genomic_DNA"/>
</dbReference>
<organism evidence="4 5">
    <name type="scientific">Dendrobium thyrsiflorum</name>
    <name type="common">Pinecone-like raceme dendrobium</name>
    <name type="synonym">Orchid</name>
    <dbReference type="NCBI Taxonomy" id="117978"/>
    <lineage>
        <taxon>Eukaryota</taxon>
        <taxon>Viridiplantae</taxon>
        <taxon>Streptophyta</taxon>
        <taxon>Embryophyta</taxon>
        <taxon>Tracheophyta</taxon>
        <taxon>Spermatophyta</taxon>
        <taxon>Magnoliopsida</taxon>
        <taxon>Liliopsida</taxon>
        <taxon>Asparagales</taxon>
        <taxon>Orchidaceae</taxon>
        <taxon>Epidendroideae</taxon>
        <taxon>Malaxideae</taxon>
        <taxon>Dendrobiinae</taxon>
        <taxon>Dendrobium</taxon>
    </lineage>
</organism>
<protein>
    <submittedName>
        <fullName evidence="4">Uncharacterized protein</fullName>
    </submittedName>
</protein>
<name>A0ABD0VC34_DENTH</name>
<dbReference type="PANTHER" id="PTHR34224">
    <property type="entry name" value="INTERACTOR OF CONSTITUTIVE ACTIVE ROPS 2, CHLOROPLASTIC-RELATED"/>
    <property type="match status" value="1"/>
</dbReference>
<comment type="caution">
    <text evidence="4">The sequence shown here is derived from an EMBL/GenBank/DDBJ whole genome shotgun (WGS) entry which is preliminary data.</text>
</comment>
<evidence type="ECO:0000256" key="1">
    <source>
        <dbReference type="ARBA" id="ARBA00009778"/>
    </source>
</evidence>
<keyword evidence="2 3" id="KW-0175">Coiled coil</keyword>
<evidence type="ECO:0000256" key="2">
    <source>
        <dbReference type="ARBA" id="ARBA00023054"/>
    </source>
</evidence>
<gene>
    <name evidence="4" type="ORF">M5K25_006603</name>
</gene>
<proteinExistence type="inferred from homology"/>